<dbReference type="EMBL" id="MZ130499">
    <property type="protein sequence ID" value="QWM91332.2"/>
    <property type="molecule type" value="Genomic_DNA"/>
</dbReference>
<dbReference type="Proteomes" id="UP000828011">
    <property type="component" value="Segment"/>
</dbReference>
<evidence type="ECO:0000313" key="1">
    <source>
        <dbReference type="EMBL" id="QWM91332.2"/>
    </source>
</evidence>
<sequence length="229" mass="26773">MGKVYTTKIAYDQGYRVQKDGSVTLFNKPVNKILLKKKNNNRNLLAFHINGSQLVYVSKLQAYQKFGEKALNENCFYVDGDTTNCSFDNIELKSTYKNSLELKNVYRCSKCGKELSEKYFYKTDLKNKAIKNRICICKNCLKEKRNNTHEYIQRFKDKCICCGESDVACLDFHHLNDKYESLSHMNSHSADTINKEINKCIILCANCHRKLHYYKCNVDELKTKIHDRL</sequence>
<keyword evidence="2" id="KW-1185">Reference proteome</keyword>
<protein>
    <recommendedName>
        <fullName evidence="3">HNH endonuclease</fullName>
    </recommendedName>
</protein>
<evidence type="ECO:0008006" key="3">
    <source>
        <dbReference type="Google" id="ProtNLM"/>
    </source>
</evidence>
<reference evidence="1 2" key="1">
    <citation type="submission" date="2021-04" db="EMBL/GenBank/DDBJ databases">
        <authorList>
            <person name="Shkoporov A.N."/>
            <person name="Stockdale S.R."/>
            <person name="Guerin E."/>
            <person name="Ross R.P."/>
            <person name="Hill C."/>
        </authorList>
    </citation>
    <scope>NUCLEOTIDE SEQUENCE [LARGE SCALE GENOMIC DNA]</scope>
    <source>
        <strain evidence="2">cr35_1</strain>
    </source>
</reference>
<gene>
    <name evidence="1" type="primary">gp_77156</name>
</gene>
<accession>A0AAE7V5H3</accession>
<name>A0AAE7V5H3_9CAUD</name>
<organism evidence="1 2">
    <name type="scientific">uncultured phage cr35_1</name>
    <dbReference type="NCBI Taxonomy" id="2986408"/>
    <lineage>
        <taxon>Viruses</taxon>
        <taxon>Duplodnaviria</taxon>
        <taxon>Heunggongvirae</taxon>
        <taxon>Uroviricota</taxon>
        <taxon>Caudoviricetes</taxon>
        <taxon>Crassvirales</taxon>
        <taxon>Suoliviridae</taxon>
        <taxon>Bearivirinae</taxon>
        <taxon>Afonbuvirus</taxon>
        <taxon>Afonbuvirus coli</taxon>
    </lineage>
</organism>
<evidence type="ECO:0000313" key="2">
    <source>
        <dbReference type="Proteomes" id="UP000828011"/>
    </source>
</evidence>
<proteinExistence type="predicted"/>